<proteinExistence type="predicted"/>
<reference evidence="2" key="1">
    <citation type="submission" date="2017-09" db="EMBL/GenBank/DDBJ databases">
        <authorList>
            <person name="Varghese N."/>
            <person name="Submissions S."/>
        </authorList>
    </citation>
    <scope>NUCLEOTIDE SEQUENCE [LARGE SCALE GENOMIC DNA]</scope>
    <source>
        <strain evidence="2">DSM 25885</strain>
    </source>
</reference>
<dbReference type="Proteomes" id="UP000219048">
    <property type="component" value="Unassembled WGS sequence"/>
</dbReference>
<organism evidence="1 2">
    <name type="scientific">Flagellimonas pacifica</name>
    <dbReference type="NCBI Taxonomy" id="1247520"/>
    <lineage>
        <taxon>Bacteria</taxon>
        <taxon>Pseudomonadati</taxon>
        <taxon>Bacteroidota</taxon>
        <taxon>Flavobacteriia</taxon>
        <taxon>Flavobacteriales</taxon>
        <taxon>Flavobacteriaceae</taxon>
        <taxon>Flagellimonas</taxon>
    </lineage>
</organism>
<dbReference type="AlphaFoldDB" id="A0A285MUZ1"/>
<sequence>MYLSDYKPEEYVIFKLIIDKYKKNDNTYLIVFIRLKYLFMDCALPIKVHL</sequence>
<evidence type="ECO:0000313" key="2">
    <source>
        <dbReference type="Proteomes" id="UP000219048"/>
    </source>
</evidence>
<dbReference type="EMBL" id="OBEH01000004">
    <property type="protein sequence ID" value="SNZ01002.1"/>
    <property type="molecule type" value="Genomic_DNA"/>
</dbReference>
<accession>A0A285MUZ1</accession>
<gene>
    <name evidence="1" type="ORF">SAMN06265377_2832</name>
</gene>
<protein>
    <submittedName>
        <fullName evidence="1">Uncharacterized protein</fullName>
    </submittedName>
</protein>
<keyword evidence="2" id="KW-1185">Reference proteome</keyword>
<name>A0A285MUZ1_9FLAO</name>
<evidence type="ECO:0000313" key="1">
    <source>
        <dbReference type="EMBL" id="SNZ01002.1"/>
    </source>
</evidence>